<evidence type="ECO:0000256" key="6">
    <source>
        <dbReference type="SAM" id="MobiDB-lite"/>
    </source>
</evidence>
<dbReference type="Gene3D" id="3.50.50.60">
    <property type="entry name" value="FAD/NAD(P)-binding domain"/>
    <property type="match status" value="1"/>
</dbReference>
<dbReference type="InterPro" id="IPR036188">
    <property type="entry name" value="FAD/NAD-bd_sf"/>
</dbReference>
<dbReference type="PANTHER" id="PTHR23023">
    <property type="entry name" value="DIMETHYLANILINE MONOOXYGENASE"/>
    <property type="match status" value="1"/>
</dbReference>
<feature type="region of interest" description="Disordered" evidence="6">
    <location>
        <begin position="525"/>
        <end position="553"/>
    </location>
</feature>
<feature type="compositionally biased region" description="Basic and acidic residues" evidence="6">
    <location>
        <begin position="542"/>
        <end position="553"/>
    </location>
</feature>
<dbReference type="GO" id="GO:0050660">
    <property type="term" value="F:flavin adenine dinucleotide binding"/>
    <property type="evidence" value="ECO:0007669"/>
    <property type="project" value="InterPro"/>
</dbReference>
<accession>A0AAD9S6W4</accession>
<proteinExistence type="inferred from homology"/>
<dbReference type="InterPro" id="IPR050346">
    <property type="entry name" value="FMO-like"/>
</dbReference>
<protein>
    <submittedName>
        <fullName evidence="7">Uncharacterized protein</fullName>
    </submittedName>
</protein>
<dbReference type="Proteomes" id="UP001265746">
    <property type="component" value="Unassembled WGS sequence"/>
</dbReference>
<evidence type="ECO:0000313" key="8">
    <source>
        <dbReference type="Proteomes" id="UP001265746"/>
    </source>
</evidence>
<evidence type="ECO:0000313" key="7">
    <source>
        <dbReference type="EMBL" id="KAK2599757.1"/>
    </source>
</evidence>
<keyword evidence="8" id="KW-1185">Reference proteome</keyword>
<evidence type="ECO:0000256" key="1">
    <source>
        <dbReference type="ARBA" id="ARBA00009183"/>
    </source>
</evidence>
<reference evidence="7" key="1">
    <citation type="submission" date="2023-06" db="EMBL/GenBank/DDBJ databases">
        <authorList>
            <person name="Noh H."/>
        </authorList>
    </citation>
    <scope>NUCLEOTIDE SEQUENCE</scope>
    <source>
        <strain evidence="7">DUCC20226</strain>
    </source>
</reference>
<dbReference type="Pfam" id="PF00743">
    <property type="entry name" value="FMO-like"/>
    <property type="match status" value="1"/>
</dbReference>
<keyword evidence="5" id="KW-0560">Oxidoreductase</keyword>
<dbReference type="GO" id="GO:0050661">
    <property type="term" value="F:NADP binding"/>
    <property type="evidence" value="ECO:0007669"/>
    <property type="project" value="InterPro"/>
</dbReference>
<dbReference type="EMBL" id="JAUJFL010000007">
    <property type="protein sequence ID" value="KAK2599757.1"/>
    <property type="molecule type" value="Genomic_DNA"/>
</dbReference>
<dbReference type="AlphaFoldDB" id="A0AAD9S6W4"/>
<dbReference type="PRINTS" id="PR00370">
    <property type="entry name" value="FMOXYGENASE"/>
</dbReference>
<dbReference type="InterPro" id="IPR020946">
    <property type="entry name" value="Flavin_mOase-like"/>
</dbReference>
<keyword evidence="2" id="KW-0285">Flavoprotein</keyword>
<keyword evidence="3" id="KW-0274">FAD</keyword>
<dbReference type="GO" id="GO:0004499">
    <property type="term" value="F:N,N-dimethylaniline monooxygenase activity"/>
    <property type="evidence" value="ECO:0007669"/>
    <property type="project" value="InterPro"/>
</dbReference>
<dbReference type="InterPro" id="IPR000960">
    <property type="entry name" value="Flavin_mOase"/>
</dbReference>
<comment type="caution">
    <text evidence="7">The sequence shown here is derived from an EMBL/GenBank/DDBJ whole genome shotgun (WGS) entry which is preliminary data.</text>
</comment>
<organism evidence="7 8">
    <name type="scientific">Phomopsis amygdali</name>
    <name type="common">Fusicoccum amygdali</name>
    <dbReference type="NCBI Taxonomy" id="1214568"/>
    <lineage>
        <taxon>Eukaryota</taxon>
        <taxon>Fungi</taxon>
        <taxon>Dikarya</taxon>
        <taxon>Ascomycota</taxon>
        <taxon>Pezizomycotina</taxon>
        <taxon>Sordariomycetes</taxon>
        <taxon>Sordariomycetidae</taxon>
        <taxon>Diaporthales</taxon>
        <taxon>Diaporthaceae</taxon>
        <taxon>Diaporthe</taxon>
    </lineage>
</organism>
<sequence length="862" mass="97164">MGKLTVAVVGAGPSGLSMLKQLRDDGFAVSGFERRDKVGGLWAYSDNKSYTTALPRTMANISKFTCGFSDFPMMDKYPIYMKTEHFQDFMESYARHFDLLKDWNLNTTVKKASRNKDDTKWSLEVETAAEGTKNLEFDKVVFCHGYQTKAIVPTFEGQDKFEGTITHSQQYRSPLPFKGKRVLVLGLSSTTGDIVPDLMPHAAHPVYLSHRRGALPFRRFRKGVPNDTQVTWRRRQMSQFLQRYCPSVAKLLADCFMTLGAKLMFPNLKPEWRLLPIPSILLRLPGSFENIMPHLEDGGLQSVHGLKRFLGPKKVELLDGTVLDDIDAVLLCTGYRADWTVGQSFMETSTPKVHGFDKVPGGGGSIYRLWMNLFPPKYADSCAFLCYSAFGKSNGFSFADVTSMAISNVFRGVEPLPSLEQMNAWIDNHQEWVASRWKMDHSIDTSMVKQWEFQGWLHRAAGTGMENLSPLTWKGWKFWWNDRKMYNLMNDGVETAHMYKYFETGKRKTWEGATEAILHANEVIKKPRKKASSTKNQIGGGNDKKRQPMTPPKKEELDRLLKFFTKPPVSAPSPALRKGEVYCLSSFAGRAEQWYKEEARRQLTQLSREAAAVGQRRQPSRAAKGNFEAGDYILPVDEVNSLLASSASKNEPETKAYETCLLTPPDGKDEDEGEQRPEPEDEAPSPQASLEHFRKRLGRAIHAKGQELRARNIEHGIRHTCTVGSSAWDCVDEEYCGHGLVDRCVRWVPKQQAHLRARMRLEMEGFFASGTRNNSAERLADLKKARGAALKAETLRRLGELEAVLQAVPAEEAEMLESPTLGRWPASAEGFLREDVGAQRVELAGLAFAVDMCLGEPRVLML</sequence>
<evidence type="ECO:0000256" key="2">
    <source>
        <dbReference type="ARBA" id="ARBA00022630"/>
    </source>
</evidence>
<dbReference type="SUPFAM" id="SSF51905">
    <property type="entry name" value="FAD/NAD(P)-binding domain"/>
    <property type="match status" value="1"/>
</dbReference>
<evidence type="ECO:0000256" key="3">
    <source>
        <dbReference type="ARBA" id="ARBA00022827"/>
    </source>
</evidence>
<evidence type="ECO:0000256" key="4">
    <source>
        <dbReference type="ARBA" id="ARBA00022857"/>
    </source>
</evidence>
<feature type="region of interest" description="Disordered" evidence="6">
    <location>
        <begin position="646"/>
        <end position="688"/>
    </location>
</feature>
<keyword evidence="4" id="KW-0521">NADP</keyword>
<evidence type="ECO:0000256" key="5">
    <source>
        <dbReference type="ARBA" id="ARBA00023002"/>
    </source>
</evidence>
<name>A0AAD9S6W4_PHOAM</name>
<gene>
    <name evidence="7" type="ORF">N8I77_011484</name>
</gene>
<comment type="similarity">
    <text evidence="1">Belongs to the FMO family.</text>
</comment>
<feature type="compositionally biased region" description="Acidic residues" evidence="6">
    <location>
        <begin position="668"/>
        <end position="683"/>
    </location>
</feature>